<evidence type="ECO:0000313" key="1">
    <source>
        <dbReference type="EMBL" id="KAG9220235.1"/>
    </source>
</evidence>
<dbReference type="EMBL" id="WQMT02000008">
    <property type="protein sequence ID" value="KAG9220235.1"/>
    <property type="molecule type" value="Genomic_DNA"/>
</dbReference>
<comment type="caution">
    <text evidence="1">The sequence shown here is derived from an EMBL/GenBank/DDBJ whole genome shotgun (WGS) entry which is preliminary data.</text>
</comment>
<name>A0ACB7IQ38_PLECO</name>
<gene>
    <name evidence="1" type="ORF">CCMSSC00406_0009556</name>
</gene>
<accession>A0ACB7IQ38</accession>
<proteinExistence type="predicted"/>
<keyword evidence="2" id="KW-1185">Reference proteome</keyword>
<dbReference type="Proteomes" id="UP000824881">
    <property type="component" value="Unassembled WGS sequence"/>
</dbReference>
<sequence>MRGTPIVLPRYHREERCQSTPASCQHNENDGAGLVRRWDIRQGSRGLYDLGTKLQGQSLWRPSFSSRVPWSRFHHHRDLPSSPESLHTRRSLAEECEGEKLASVSAKNAEDDQEKGRGPNGGGCETRTKDNTHGNTHGRKPRRRYASTTASTPPPPTSPPVGLWPCLPAANHDLRHIATDSTRRRPFGYEARSLRRDTHVSTRDERRDGT</sequence>
<evidence type="ECO:0000313" key="2">
    <source>
        <dbReference type="Proteomes" id="UP000824881"/>
    </source>
</evidence>
<reference evidence="1 2" key="1">
    <citation type="journal article" date="2021" name="Appl. Environ. Microbiol.">
        <title>Genetic linkage and physical mapping for an oyster mushroom Pleurotus cornucopiae and QTL analysis for the trait cap color.</title>
        <authorList>
            <person name="Zhang Y."/>
            <person name="Gao W."/>
            <person name="Sonnenberg A."/>
            <person name="Chen Q."/>
            <person name="Zhang J."/>
            <person name="Huang C."/>
        </authorList>
    </citation>
    <scope>NUCLEOTIDE SEQUENCE [LARGE SCALE GENOMIC DNA]</scope>
    <source>
        <strain evidence="1">CCMSSC00406</strain>
    </source>
</reference>
<organism evidence="1 2">
    <name type="scientific">Pleurotus cornucopiae</name>
    <name type="common">Cornucopia mushroom</name>
    <dbReference type="NCBI Taxonomy" id="5321"/>
    <lineage>
        <taxon>Eukaryota</taxon>
        <taxon>Fungi</taxon>
        <taxon>Dikarya</taxon>
        <taxon>Basidiomycota</taxon>
        <taxon>Agaricomycotina</taxon>
        <taxon>Agaricomycetes</taxon>
        <taxon>Agaricomycetidae</taxon>
        <taxon>Agaricales</taxon>
        <taxon>Pleurotineae</taxon>
        <taxon>Pleurotaceae</taxon>
        <taxon>Pleurotus</taxon>
    </lineage>
</organism>
<protein>
    <submittedName>
        <fullName evidence="1">Uncharacterized protein</fullName>
    </submittedName>
</protein>